<evidence type="ECO:0000313" key="9">
    <source>
        <dbReference type="Proteomes" id="UP001501410"/>
    </source>
</evidence>
<keyword evidence="9" id="KW-1185">Reference proteome</keyword>
<evidence type="ECO:0000256" key="6">
    <source>
        <dbReference type="ARBA" id="ARBA00023136"/>
    </source>
</evidence>
<keyword evidence="6" id="KW-0472">Membrane</keyword>
<accession>A0ABP8MM63</accession>
<protein>
    <recommendedName>
        <fullName evidence="10">Outer membrane protein TolC</fullName>
    </recommendedName>
</protein>
<evidence type="ECO:0000313" key="8">
    <source>
        <dbReference type="EMBL" id="GAA4451713.1"/>
    </source>
</evidence>
<dbReference type="EMBL" id="BAABEZ010000013">
    <property type="protein sequence ID" value="GAA4451713.1"/>
    <property type="molecule type" value="Genomic_DNA"/>
</dbReference>
<keyword evidence="5" id="KW-0812">Transmembrane</keyword>
<dbReference type="Pfam" id="PF02321">
    <property type="entry name" value="OEP"/>
    <property type="match status" value="1"/>
</dbReference>
<dbReference type="Proteomes" id="UP001501410">
    <property type="component" value="Unassembled WGS sequence"/>
</dbReference>
<dbReference type="PANTHER" id="PTHR30026:SF20">
    <property type="entry name" value="OUTER MEMBRANE PROTEIN TOLC"/>
    <property type="match status" value="1"/>
</dbReference>
<keyword evidence="4" id="KW-1134">Transmembrane beta strand</keyword>
<gene>
    <name evidence="8" type="ORF">GCM10023092_09560</name>
</gene>
<keyword evidence="7" id="KW-0998">Cell outer membrane</keyword>
<evidence type="ECO:0000256" key="1">
    <source>
        <dbReference type="ARBA" id="ARBA00004442"/>
    </source>
</evidence>
<evidence type="ECO:0000256" key="7">
    <source>
        <dbReference type="ARBA" id="ARBA00023237"/>
    </source>
</evidence>
<evidence type="ECO:0000256" key="3">
    <source>
        <dbReference type="ARBA" id="ARBA00022448"/>
    </source>
</evidence>
<comment type="subcellular location">
    <subcellularLocation>
        <location evidence="1">Cell outer membrane</location>
    </subcellularLocation>
</comment>
<evidence type="ECO:0008006" key="10">
    <source>
        <dbReference type="Google" id="ProtNLM"/>
    </source>
</evidence>
<reference evidence="9" key="1">
    <citation type="journal article" date="2019" name="Int. J. Syst. Evol. Microbiol.">
        <title>The Global Catalogue of Microorganisms (GCM) 10K type strain sequencing project: providing services to taxonomists for standard genome sequencing and annotation.</title>
        <authorList>
            <consortium name="The Broad Institute Genomics Platform"/>
            <consortium name="The Broad Institute Genome Sequencing Center for Infectious Disease"/>
            <person name="Wu L."/>
            <person name="Ma J."/>
        </authorList>
    </citation>
    <scope>NUCLEOTIDE SEQUENCE [LARGE SCALE GENOMIC DNA]</scope>
    <source>
        <strain evidence="9">JCM 31921</strain>
    </source>
</reference>
<evidence type="ECO:0000256" key="2">
    <source>
        <dbReference type="ARBA" id="ARBA00007613"/>
    </source>
</evidence>
<dbReference type="InterPro" id="IPR003423">
    <property type="entry name" value="OMP_efflux"/>
</dbReference>
<keyword evidence="3" id="KW-0813">Transport</keyword>
<evidence type="ECO:0000256" key="5">
    <source>
        <dbReference type="ARBA" id="ARBA00022692"/>
    </source>
</evidence>
<organism evidence="8 9">
    <name type="scientific">Rurimicrobium arvi</name>
    <dbReference type="NCBI Taxonomy" id="2049916"/>
    <lineage>
        <taxon>Bacteria</taxon>
        <taxon>Pseudomonadati</taxon>
        <taxon>Bacteroidota</taxon>
        <taxon>Chitinophagia</taxon>
        <taxon>Chitinophagales</taxon>
        <taxon>Chitinophagaceae</taxon>
        <taxon>Rurimicrobium</taxon>
    </lineage>
</organism>
<dbReference type="InterPro" id="IPR051906">
    <property type="entry name" value="TolC-like"/>
</dbReference>
<proteinExistence type="inferred from homology"/>
<dbReference type="Gene3D" id="1.20.1600.10">
    <property type="entry name" value="Outer membrane efflux proteins (OEP)"/>
    <property type="match status" value="1"/>
</dbReference>
<sequence length="449" mass="50171">MLTSGGIYAQTLTLREAVAKGVANYETLKAKDAYARSSAASASAALRDMFPNLVLSAQQDYGTVNGQNGPLYGFGGFAASSSGLPLQQQNWNAAFGALYLANFNWEVFAFGKARNRMESARAVANRDRLDWQQELFRHEIKVAGTYLNLLAAQKLVYSYEKNLLRADTFRRVVRAKALNGLVAGVDSSQANAEVSNARIALTKARDQEQEQANQLALLTGLPESEFLLDSSFLQKIPTGVLQTETVVSTHPVLQWYDSRVYQSKKQTDYLRSFYYPSLSFVSIYQTRASGFGNGYASNQNDYTHDYWTGISPTRSNYLVGLGLNWNLTQPYRSAQQVKAQRLITQGLQDEYDLAQRQLQLQSELAGNKMRFALDNYNEVNIQVKAASDAYQQKSVLYKNGLTNLVDLTQSMYTLIRAETERDIAYCNVWQALLLKAAASGDYNLFESQL</sequence>
<dbReference type="PANTHER" id="PTHR30026">
    <property type="entry name" value="OUTER MEMBRANE PROTEIN TOLC"/>
    <property type="match status" value="1"/>
</dbReference>
<comment type="similarity">
    <text evidence="2">Belongs to the outer membrane factor (OMF) (TC 1.B.17) family.</text>
</comment>
<comment type="caution">
    <text evidence="8">The sequence shown here is derived from an EMBL/GenBank/DDBJ whole genome shotgun (WGS) entry which is preliminary data.</text>
</comment>
<name>A0ABP8MM63_9BACT</name>
<dbReference type="SUPFAM" id="SSF56954">
    <property type="entry name" value="Outer membrane efflux proteins (OEP)"/>
    <property type="match status" value="1"/>
</dbReference>
<evidence type="ECO:0000256" key="4">
    <source>
        <dbReference type="ARBA" id="ARBA00022452"/>
    </source>
</evidence>